<dbReference type="GO" id="GO:0005886">
    <property type="term" value="C:plasma membrane"/>
    <property type="evidence" value="ECO:0007669"/>
    <property type="project" value="TreeGrafter"/>
</dbReference>
<dbReference type="InterPro" id="IPR042177">
    <property type="entry name" value="Cell/Rod_1"/>
</dbReference>
<keyword evidence="9" id="KW-1185">Reference proteome</keyword>
<feature type="domain" description="Rod shape-determining protein MreC beta-barrel core" evidence="7">
    <location>
        <begin position="125"/>
        <end position="276"/>
    </location>
</feature>
<keyword evidence="3 5" id="KW-0133">Cell shape</keyword>
<reference evidence="8 9" key="1">
    <citation type="submission" date="2016-10" db="EMBL/GenBank/DDBJ databases">
        <authorList>
            <person name="de Groot N.N."/>
        </authorList>
    </citation>
    <scope>NUCLEOTIDE SEQUENCE [LARGE SCALE GENOMIC DNA]</scope>
    <source>
        <strain evidence="8 9">DSM 20678</strain>
    </source>
</reference>
<dbReference type="PIRSF" id="PIRSF038471">
    <property type="entry name" value="MreC"/>
    <property type="match status" value="1"/>
</dbReference>
<evidence type="ECO:0000256" key="5">
    <source>
        <dbReference type="PIRNR" id="PIRNR038471"/>
    </source>
</evidence>
<dbReference type="InterPro" id="IPR007221">
    <property type="entry name" value="MreC"/>
</dbReference>
<keyword evidence="6" id="KW-0175">Coiled coil</keyword>
<evidence type="ECO:0000313" key="8">
    <source>
        <dbReference type="EMBL" id="SFP87297.1"/>
    </source>
</evidence>
<dbReference type="InterPro" id="IPR055342">
    <property type="entry name" value="MreC_beta-barrel_core"/>
</dbReference>
<evidence type="ECO:0000256" key="1">
    <source>
        <dbReference type="ARBA" id="ARBA00009369"/>
    </source>
</evidence>
<dbReference type="EMBL" id="FOXR01000005">
    <property type="protein sequence ID" value="SFP87297.1"/>
    <property type="molecule type" value="Genomic_DNA"/>
</dbReference>
<feature type="coiled-coil region" evidence="6">
    <location>
        <begin position="64"/>
        <end position="115"/>
    </location>
</feature>
<dbReference type="NCBIfam" id="TIGR00219">
    <property type="entry name" value="mreC"/>
    <property type="match status" value="1"/>
</dbReference>
<dbReference type="RefSeq" id="WP_051456401.1">
    <property type="nucleotide sequence ID" value="NZ_FOXR01000005.1"/>
</dbReference>
<dbReference type="Proteomes" id="UP000198577">
    <property type="component" value="Unassembled WGS sequence"/>
</dbReference>
<evidence type="ECO:0000256" key="6">
    <source>
        <dbReference type="SAM" id="Coils"/>
    </source>
</evidence>
<dbReference type="Gene3D" id="2.40.10.350">
    <property type="entry name" value="Rod shape-determining protein MreC, domain 2"/>
    <property type="match status" value="1"/>
</dbReference>
<dbReference type="PANTHER" id="PTHR34138">
    <property type="entry name" value="CELL SHAPE-DETERMINING PROTEIN MREC"/>
    <property type="match status" value="1"/>
</dbReference>
<protein>
    <recommendedName>
        <fullName evidence="2 5">Cell shape-determining protein MreC</fullName>
    </recommendedName>
    <alternativeName>
        <fullName evidence="4 5">Cell shape protein MreC</fullName>
    </alternativeName>
</protein>
<dbReference type="Pfam" id="PF04085">
    <property type="entry name" value="MreC"/>
    <property type="match status" value="1"/>
</dbReference>
<dbReference type="STRING" id="937334.SAMN05444406_10585"/>
<sequence length="281" mass="31478">MVLLQFLRRHSLAVVVALSVFLLAMAIFTSQSRGSTSFLEGLVGEVISPVQKVIYRAASFIYGSLAEIKERRNLRENYERLKERVEQLEKELLRMNELERQNQRLKKLLDFAVEREELVVTGARVTGKDPGNWFNVFTIDKGRNQGIAVNMAVVTERGLVGRIIEVGPNWAKVRSIVDAQSSISGIVERTRDNGIVKGNNAFGAEDGTCSMVYLPLDSEVSEGDKVITSGLGDFLPKGIYIGEVIEVVRYKKDLYKTAIIKPGVDFQRLEEVLIIKARSDE</sequence>
<name>A0A1I5TXG2_9FIRM</name>
<evidence type="ECO:0000313" key="9">
    <source>
        <dbReference type="Proteomes" id="UP000198577"/>
    </source>
</evidence>
<organism evidence="8 9">
    <name type="scientific">Caldicoprobacter faecalis</name>
    <dbReference type="NCBI Taxonomy" id="937334"/>
    <lineage>
        <taxon>Bacteria</taxon>
        <taxon>Bacillati</taxon>
        <taxon>Bacillota</taxon>
        <taxon>Clostridia</taxon>
        <taxon>Caldicoprobacterales</taxon>
        <taxon>Caldicoprobacteraceae</taxon>
        <taxon>Caldicoprobacter</taxon>
    </lineage>
</organism>
<evidence type="ECO:0000259" key="7">
    <source>
        <dbReference type="Pfam" id="PF04085"/>
    </source>
</evidence>
<evidence type="ECO:0000256" key="2">
    <source>
        <dbReference type="ARBA" id="ARBA00013855"/>
    </source>
</evidence>
<proteinExistence type="inferred from homology"/>
<gene>
    <name evidence="8" type="ORF">SAMN05444406_10585</name>
</gene>
<evidence type="ECO:0000256" key="4">
    <source>
        <dbReference type="ARBA" id="ARBA00032089"/>
    </source>
</evidence>
<dbReference type="AlphaFoldDB" id="A0A1I5TXG2"/>
<dbReference type="InterPro" id="IPR042175">
    <property type="entry name" value="Cell/Rod_MreC_2"/>
</dbReference>
<dbReference type="PANTHER" id="PTHR34138:SF1">
    <property type="entry name" value="CELL SHAPE-DETERMINING PROTEIN MREC"/>
    <property type="match status" value="1"/>
</dbReference>
<comment type="function">
    <text evidence="5">Involved in formation and maintenance of cell shape.</text>
</comment>
<dbReference type="GO" id="GO:0008360">
    <property type="term" value="P:regulation of cell shape"/>
    <property type="evidence" value="ECO:0007669"/>
    <property type="project" value="UniProtKB-KW"/>
</dbReference>
<evidence type="ECO:0000256" key="3">
    <source>
        <dbReference type="ARBA" id="ARBA00022960"/>
    </source>
</evidence>
<comment type="similarity">
    <text evidence="1 5">Belongs to the MreC family.</text>
</comment>
<accession>A0A1I5TXG2</accession>
<dbReference type="Gene3D" id="2.40.10.340">
    <property type="entry name" value="Rod shape-determining protein MreC, domain 1"/>
    <property type="match status" value="1"/>
</dbReference>